<dbReference type="AlphaFoldDB" id="A0A4Z2HGG3"/>
<evidence type="ECO:0000256" key="1">
    <source>
        <dbReference type="SAM" id="SignalP"/>
    </source>
</evidence>
<organism evidence="2 3">
    <name type="scientific">Liparis tanakae</name>
    <name type="common">Tanaka's snailfish</name>
    <dbReference type="NCBI Taxonomy" id="230148"/>
    <lineage>
        <taxon>Eukaryota</taxon>
        <taxon>Metazoa</taxon>
        <taxon>Chordata</taxon>
        <taxon>Craniata</taxon>
        <taxon>Vertebrata</taxon>
        <taxon>Euteleostomi</taxon>
        <taxon>Actinopterygii</taxon>
        <taxon>Neopterygii</taxon>
        <taxon>Teleostei</taxon>
        <taxon>Neoteleostei</taxon>
        <taxon>Acanthomorphata</taxon>
        <taxon>Eupercaria</taxon>
        <taxon>Perciformes</taxon>
        <taxon>Cottioidei</taxon>
        <taxon>Cottales</taxon>
        <taxon>Liparidae</taxon>
        <taxon>Liparis</taxon>
    </lineage>
</organism>
<keyword evidence="1" id="KW-0732">Signal</keyword>
<evidence type="ECO:0000313" key="3">
    <source>
        <dbReference type="Proteomes" id="UP000314294"/>
    </source>
</evidence>
<accession>A0A4Z2HGG3</accession>
<feature type="chain" id="PRO_5021456962" evidence="1">
    <location>
        <begin position="25"/>
        <end position="69"/>
    </location>
</feature>
<dbReference type="Proteomes" id="UP000314294">
    <property type="component" value="Unassembled WGS sequence"/>
</dbReference>
<dbReference type="EMBL" id="SRLO01000260">
    <property type="protein sequence ID" value="TNN64053.1"/>
    <property type="molecule type" value="Genomic_DNA"/>
</dbReference>
<sequence>MHTDIDNYISLSLLLVLCRRVALSHPITAPPPPALLHPVAAPPAEALYASTGVPEVKIYVSKDLLRAIN</sequence>
<protein>
    <submittedName>
        <fullName evidence="2">Uncharacterized protein</fullName>
    </submittedName>
</protein>
<reference evidence="2 3" key="1">
    <citation type="submission" date="2019-03" db="EMBL/GenBank/DDBJ databases">
        <title>First draft genome of Liparis tanakae, snailfish: a comprehensive survey of snailfish specific genes.</title>
        <authorList>
            <person name="Kim W."/>
            <person name="Song I."/>
            <person name="Jeong J.-H."/>
            <person name="Kim D."/>
            <person name="Kim S."/>
            <person name="Ryu S."/>
            <person name="Song J.Y."/>
            <person name="Lee S.K."/>
        </authorList>
    </citation>
    <scope>NUCLEOTIDE SEQUENCE [LARGE SCALE GENOMIC DNA]</scope>
    <source>
        <tissue evidence="2">Muscle</tissue>
    </source>
</reference>
<comment type="caution">
    <text evidence="2">The sequence shown here is derived from an EMBL/GenBank/DDBJ whole genome shotgun (WGS) entry which is preliminary data.</text>
</comment>
<name>A0A4Z2HGG3_9TELE</name>
<proteinExistence type="predicted"/>
<keyword evidence="3" id="KW-1185">Reference proteome</keyword>
<feature type="signal peptide" evidence="1">
    <location>
        <begin position="1"/>
        <end position="24"/>
    </location>
</feature>
<gene>
    <name evidence="2" type="ORF">EYF80_025776</name>
</gene>
<evidence type="ECO:0000313" key="2">
    <source>
        <dbReference type="EMBL" id="TNN64053.1"/>
    </source>
</evidence>